<dbReference type="EMBL" id="CALNXI010000253">
    <property type="protein sequence ID" value="CAH3023278.1"/>
    <property type="molecule type" value="Genomic_DNA"/>
</dbReference>
<feature type="coiled-coil region" evidence="1">
    <location>
        <begin position="213"/>
        <end position="240"/>
    </location>
</feature>
<reference evidence="2 3" key="1">
    <citation type="submission" date="2022-05" db="EMBL/GenBank/DDBJ databases">
        <authorList>
            <consortium name="Genoscope - CEA"/>
            <person name="William W."/>
        </authorList>
    </citation>
    <scope>NUCLEOTIDE SEQUENCE [LARGE SCALE GENOMIC DNA]</scope>
</reference>
<evidence type="ECO:0000313" key="3">
    <source>
        <dbReference type="Proteomes" id="UP001159427"/>
    </source>
</evidence>
<sequence>QEAALKDQINQLKEVALRNTETVPIVKKEVAKLALGTENNYGFPNSQTRSLSVSNLTIPSLYSTSKFQIATLKAQLSSAGKPGGFAKLDQNGRLPQNVLTAGYDQYSAFDLAWQSVHMAAAAACRGSTPTGGSGCCQNQVMARNTADKKTCSQICSQSSYPNCDGEVSVYGRERKATQNGEIVGSFYNYHCNSALNGGSEVSENNAIKCLTGKDVYNQSQVAYEKRLRQLEKEIANVKAQLSKAGQPGGFAKLDENGRLPQNVLTAGFNQYSAFDLAWQSVHMAAAAACRGSTPTGGSGSYDNRVMVRNTADKKTCSQICSQSSYPNCDGEVSVYGRERKATQNGEIVGSFFNYGCDYGLKGGSEATVDNETIMSSIVYFSFCCCRK</sequence>
<dbReference type="Proteomes" id="UP001159427">
    <property type="component" value="Unassembled WGS sequence"/>
</dbReference>
<comment type="caution">
    <text evidence="2">The sequence shown here is derived from an EMBL/GenBank/DDBJ whole genome shotgun (WGS) entry which is preliminary data.</text>
</comment>
<organism evidence="2 3">
    <name type="scientific">Porites evermanni</name>
    <dbReference type="NCBI Taxonomy" id="104178"/>
    <lineage>
        <taxon>Eukaryota</taxon>
        <taxon>Metazoa</taxon>
        <taxon>Cnidaria</taxon>
        <taxon>Anthozoa</taxon>
        <taxon>Hexacorallia</taxon>
        <taxon>Scleractinia</taxon>
        <taxon>Fungiina</taxon>
        <taxon>Poritidae</taxon>
        <taxon>Porites</taxon>
    </lineage>
</organism>
<name>A0ABN8M510_9CNID</name>
<gene>
    <name evidence="2" type="ORF">PEVE_00018702</name>
</gene>
<protein>
    <submittedName>
        <fullName evidence="2">Uncharacterized protein</fullName>
    </submittedName>
</protein>
<feature type="non-terminal residue" evidence="2">
    <location>
        <position position="1"/>
    </location>
</feature>
<evidence type="ECO:0000313" key="2">
    <source>
        <dbReference type="EMBL" id="CAH3023278.1"/>
    </source>
</evidence>
<accession>A0ABN8M510</accession>
<keyword evidence="1" id="KW-0175">Coiled coil</keyword>
<evidence type="ECO:0000256" key="1">
    <source>
        <dbReference type="SAM" id="Coils"/>
    </source>
</evidence>
<proteinExistence type="predicted"/>
<keyword evidence="3" id="KW-1185">Reference proteome</keyword>